<gene>
    <name evidence="10" type="ORF">DS745_21180</name>
</gene>
<dbReference type="PANTHER" id="PTHR43301">
    <property type="entry name" value="ARABINAN ENDO-1,5-ALPHA-L-ARABINOSIDASE"/>
    <property type="match status" value="1"/>
</dbReference>
<evidence type="ECO:0000256" key="6">
    <source>
        <dbReference type="PIRSR" id="PIRSR606710-2"/>
    </source>
</evidence>
<keyword evidence="7" id="KW-0472">Membrane</keyword>
<feature type="active site" description="Proton donor" evidence="5">
    <location>
        <position position="306"/>
    </location>
</feature>
<feature type="domain" description="Extracellular endo-alpha-(1-&gt;5)-L-arabinanase C-terminal" evidence="8">
    <location>
        <begin position="443"/>
        <end position="546"/>
    </location>
</feature>
<evidence type="ECO:0000256" key="2">
    <source>
        <dbReference type="ARBA" id="ARBA00009865"/>
    </source>
</evidence>
<sequence length="643" mass="72131">MSNSLPKRIYIVIIILVIGISAIYVAKDFSAPTELHLEQEQILQENQLTFQNVAVHDPSIIKVDDTYYVFGSHVEAAKSNDLQKWTRFTNGYTTPNNKLYGDLVSNLAESFAWAGHNDSDSKGGFSVWAPEIIWNEDYINEDGTNGAFMMYYSASSTYIRSAIGFAVAQNIEGPFHYVDTVVYSGFTENDAYDQDSEINKKWTYTNLKKLIEEETLESPRPSWFNHDGSYNNQQFPNAIDANLFFDQDGKLWMTYGSWSGGIFLLEMDKATGKALYPGQDGTTEDGRLIDRYFGTKISGGYGKSGEGPYVVYDKETNYYYLFVTYGWLGADGGYNMRLFRSTSPEGPYVDAAGQNAVLSGNRDHAPLGIKLMGNFLFERKLGDHGIGIGFGYVSPGHNSFYTDPETGKRFLVFHTRFPQTGEMHEVRIHQMFMNKDDWPVVGPYRYAGERLEKLTKQELVGDYKFLIHGKDNSAVIKKSRSIRLNEDFTVSGDVNGTWELTGNYDAELTINDRSYHGVFVRQWDPMVKQFVSTFTVMSSEGVTLWGSKLPDPTDEEIVQAVYTDVTIGNTERVVADLSLPTEGTRNTAILWESSDENVVSKNGVITRPPVGSEPVNVTLTATIIKAEVTAIKSFAVTVVPLQR</sequence>
<name>A0A4Q0VQS6_9BACI</name>
<feature type="active site" description="Proton acceptor" evidence="5">
    <location>
        <position position="57"/>
    </location>
</feature>
<dbReference type="Pfam" id="PF16369">
    <property type="entry name" value="GH43_C"/>
    <property type="match status" value="1"/>
</dbReference>
<feature type="site" description="Important for catalytic activity, responsible for pKa modulation of the active site Glu and correct orientation of both the proton donor and substrate" evidence="6">
    <location>
        <position position="240"/>
    </location>
</feature>
<evidence type="ECO:0000313" key="10">
    <source>
        <dbReference type="EMBL" id="RXI96735.1"/>
    </source>
</evidence>
<dbReference type="PANTHER" id="PTHR43301:SF3">
    <property type="entry name" value="ARABINAN ENDO-1,5-ALPHA-L-ARABINOSIDASE A-RELATED"/>
    <property type="match status" value="1"/>
</dbReference>
<dbReference type="CDD" id="cd18832">
    <property type="entry name" value="GH43_GsAbnA-like"/>
    <property type="match status" value="1"/>
</dbReference>
<proteinExistence type="inferred from homology"/>
<dbReference type="EMBL" id="QOUX01000047">
    <property type="protein sequence ID" value="RXI96735.1"/>
    <property type="molecule type" value="Genomic_DNA"/>
</dbReference>
<dbReference type="Pfam" id="PF20578">
    <property type="entry name" value="aBig_2"/>
    <property type="match status" value="1"/>
</dbReference>
<dbReference type="GO" id="GO:0004553">
    <property type="term" value="F:hydrolase activity, hydrolyzing O-glycosyl compounds"/>
    <property type="evidence" value="ECO:0007669"/>
    <property type="project" value="InterPro"/>
</dbReference>
<keyword evidence="3" id="KW-0378">Hydrolase</keyword>
<dbReference type="SUPFAM" id="SSF75005">
    <property type="entry name" value="Arabinanase/levansucrase/invertase"/>
    <property type="match status" value="1"/>
</dbReference>
<dbReference type="Pfam" id="PF04616">
    <property type="entry name" value="Glyco_hydro_43"/>
    <property type="match status" value="1"/>
</dbReference>
<evidence type="ECO:0000256" key="3">
    <source>
        <dbReference type="ARBA" id="ARBA00022801"/>
    </source>
</evidence>
<comment type="pathway">
    <text evidence="1">Glycan metabolism; L-arabinan degradation.</text>
</comment>
<evidence type="ECO:0000256" key="1">
    <source>
        <dbReference type="ARBA" id="ARBA00004834"/>
    </source>
</evidence>
<evidence type="ECO:0000259" key="8">
    <source>
        <dbReference type="Pfam" id="PF16369"/>
    </source>
</evidence>
<dbReference type="Proteomes" id="UP000290649">
    <property type="component" value="Unassembled WGS sequence"/>
</dbReference>
<keyword evidence="11" id="KW-1185">Reference proteome</keyword>
<feature type="transmembrane region" description="Helical" evidence="7">
    <location>
        <begin position="9"/>
        <end position="26"/>
    </location>
</feature>
<dbReference type="GO" id="GO:0005975">
    <property type="term" value="P:carbohydrate metabolic process"/>
    <property type="evidence" value="ECO:0007669"/>
    <property type="project" value="InterPro"/>
</dbReference>
<evidence type="ECO:0000256" key="7">
    <source>
        <dbReference type="SAM" id="Phobius"/>
    </source>
</evidence>
<evidence type="ECO:0000313" key="11">
    <source>
        <dbReference type="Proteomes" id="UP000290649"/>
    </source>
</evidence>
<dbReference type="InterPro" id="IPR050727">
    <property type="entry name" value="GH43_arabinanases"/>
</dbReference>
<accession>A0A4Q0VQS6</accession>
<comment type="caution">
    <text evidence="10">The sequence shown here is derived from an EMBL/GenBank/DDBJ whole genome shotgun (WGS) entry which is preliminary data.</text>
</comment>
<dbReference type="InterPro" id="IPR032291">
    <property type="entry name" value="Abn2_C"/>
</dbReference>
<dbReference type="InterPro" id="IPR006710">
    <property type="entry name" value="Glyco_hydro_43"/>
</dbReference>
<keyword evidence="4" id="KW-0326">Glycosidase</keyword>
<reference evidence="10 11" key="1">
    <citation type="journal article" date="2019" name="Int. J. Syst. Evol. Microbiol.">
        <title>Anaerobacillus alkaliphilus sp. nov., a novel alkaliphilic and moderately halophilic bacterium.</title>
        <authorList>
            <person name="Borsodi A.K."/>
            <person name="Aszalos J.M."/>
            <person name="Bihari P."/>
            <person name="Nagy I."/>
            <person name="Schumann P."/>
            <person name="Sproer C."/>
            <person name="Kovacs A.L."/>
            <person name="Boka K."/>
            <person name="Dobosy P."/>
            <person name="Ovari M."/>
            <person name="Szili-Kovacs T."/>
            <person name="Toth E."/>
        </authorList>
    </citation>
    <scope>NUCLEOTIDE SEQUENCE [LARGE SCALE GENOMIC DNA]</scope>
    <source>
        <strain evidence="10 11">B16-10</strain>
    </source>
</reference>
<evidence type="ECO:0000259" key="9">
    <source>
        <dbReference type="Pfam" id="PF20578"/>
    </source>
</evidence>
<evidence type="ECO:0000256" key="4">
    <source>
        <dbReference type="ARBA" id="ARBA00023295"/>
    </source>
</evidence>
<dbReference type="InterPro" id="IPR046780">
    <property type="entry name" value="aBig_2"/>
</dbReference>
<feature type="domain" description="Atrophied bacterial Ig" evidence="9">
    <location>
        <begin position="562"/>
        <end position="639"/>
    </location>
</feature>
<protein>
    <submittedName>
        <fullName evidence="10">Arabinan endo-1,5-alpha-L-arabinosidase</fullName>
    </submittedName>
</protein>
<dbReference type="InterPro" id="IPR023296">
    <property type="entry name" value="Glyco_hydro_beta-prop_sf"/>
</dbReference>
<keyword evidence="7" id="KW-0812">Transmembrane</keyword>
<dbReference type="OrthoDB" id="9801455at2"/>
<evidence type="ECO:0000256" key="5">
    <source>
        <dbReference type="PIRSR" id="PIRSR606710-1"/>
    </source>
</evidence>
<organism evidence="10 11">
    <name type="scientific">Anaerobacillus alkaliphilus</name>
    <dbReference type="NCBI Taxonomy" id="1548597"/>
    <lineage>
        <taxon>Bacteria</taxon>
        <taxon>Bacillati</taxon>
        <taxon>Bacillota</taxon>
        <taxon>Bacilli</taxon>
        <taxon>Bacillales</taxon>
        <taxon>Bacillaceae</taxon>
        <taxon>Anaerobacillus</taxon>
    </lineage>
</organism>
<comment type="similarity">
    <text evidence="2">Belongs to the glycosyl hydrolase 43 family.</text>
</comment>
<dbReference type="AlphaFoldDB" id="A0A4Q0VQS6"/>
<dbReference type="Gene3D" id="2.115.10.20">
    <property type="entry name" value="Glycosyl hydrolase domain, family 43"/>
    <property type="match status" value="1"/>
</dbReference>
<keyword evidence="7" id="KW-1133">Transmembrane helix</keyword>
<dbReference type="Gene3D" id="2.40.128.10">
    <property type="match status" value="1"/>
</dbReference>